<evidence type="ECO:0000313" key="2">
    <source>
        <dbReference type="Proteomes" id="UP001385951"/>
    </source>
</evidence>
<dbReference type="PANTHER" id="PTHR42815:SF2">
    <property type="entry name" value="FAD-BINDING, PUTATIVE (AFU_ORTHOLOGUE AFUA_6G07600)-RELATED"/>
    <property type="match status" value="1"/>
</dbReference>
<proteinExistence type="predicted"/>
<dbReference type="Proteomes" id="UP001385951">
    <property type="component" value="Unassembled WGS sequence"/>
</dbReference>
<comment type="caution">
    <text evidence="1">The sequence shown here is derived from an EMBL/GenBank/DDBJ whole genome shotgun (WGS) entry which is preliminary data.</text>
</comment>
<dbReference type="EMBL" id="JASBNA010000007">
    <property type="protein sequence ID" value="KAK7690213.1"/>
    <property type="molecule type" value="Genomic_DNA"/>
</dbReference>
<gene>
    <name evidence="1" type="ORF">QCA50_006865</name>
</gene>
<sequence length="105" mass="11634">MTALLGWHPGERAIQSKIAVAGPMSQAYTWIEAGMPHEHQVFHSTRLPFVPVTTVDKLGRPWCSIFAGSDGKPGFIKSPMHDKLTMTIKSWEGDPFLENAKLFGI</sequence>
<organism evidence="1 2">
    <name type="scientific">Cerrena zonata</name>
    <dbReference type="NCBI Taxonomy" id="2478898"/>
    <lineage>
        <taxon>Eukaryota</taxon>
        <taxon>Fungi</taxon>
        <taxon>Dikarya</taxon>
        <taxon>Basidiomycota</taxon>
        <taxon>Agaricomycotina</taxon>
        <taxon>Agaricomycetes</taxon>
        <taxon>Polyporales</taxon>
        <taxon>Cerrenaceae</taxon>
        <taxon>Cerrena</taxon>
    </lineage>
</organism>
<protein>
    <submittedName>
        <fullName evidence="1">Uncharacterized protein</fullName>
    </submittedName>
</protein>
<accession>A0AAW0GIZ1</accession>
<dbReference type="PANTHER" id="PTHR42815">
    <property type="entry name" value="FAD-BINDING, PUTATIVE (AFU_ORTHOLOGUE AFUA_6G07600)-RELATED"/>
    <property type="match status" value="1"/>
</dbReference>
<name>A0AAW0GIZ1_9APHY</name>
<evidence type="ECO:0000313" key="1">
    <source>
        <dbReference type="EMBL" id="KAK7690213.1"/>
    </source>
</evidence>
<dbReference type="AlphaFoldDB" id="A0AAW0GIZ1"/>
<keyword evidence="2" id="KW-1185">Reference proteome</keyword>
<reference evidence="1 2" key="1">
    <citation type="submission" date="2022-09" db="EMBL/GenBank/DDBJ databases">
        <authorList>
            <person name="Palmer J.M."/>
        </authorList>
    </citation>
    <scope>NUCLEOTIDE SEQUENCE [LARGE SCALE GENOMIC DNA]</scope>
    <source>
        <strain evidence="1 2">DSM 7382</strain>
    </source>
</reference>